<evidence type="ECO:0000313" key="2">
    <source>
        <dbReference type="EMBL" id="ELV12908.1"/>
    </source>
</evidence>
<dbReference type="AlphaFoldDB" id="L8Y8Z4"/>
<dbReference type="InterPro" id="IPR038765">
    <property type="entry name" value="Papain-like_cys_pep_sf"/>
</dbReference>
<dbReference type="InParanoid" id="L8Y8Z4"/>
<dbReference type="Pfam" id="PF08246">
    <property type="entry name" value="Inhibitor_I29"/>
    <property type="match status" value="1"/>
</dbReference>
<dbReference type="Gene3D" id="3.90.70.10">
    <property type="entry name" value="Cysteine proteinases"/>
    <property type="match status" value="1"/>
</dbReference>
<dbReference type="Proteomes" id="UP000011518">
    <property type="component" value="Unassembled WGS sequence"/>
</dbReference>
<evidence type="ECO:0000313" key="3">
    <source>
        <dbReference type="Proteomes" id="UP000011518"/>
    </source>
</evidence>
<dbReference type="InterPro" id="IPR013201">
    <property type="entry name" value="Prot_inhib_I29"/>
</dbReference>
<reference evidence="3" key="1">
    <citation type="submission" date="2012-07" db="EMBL/GenBank/DDBJ databases">
        <title>Genome of the Chinese tree shrew, a rising model animal genetically related to primates.</title>
        <authorList>
            <person name="Zhang G."/>
            <person name="Fan Y."/>
            <person name="Yao Y."/>
            <person name="Huang Z."/>
        </authorList>
    </citation>
    <scope>NUCLEOTIDE SEQUENCE [LARGE SCALE GENOMIC DNA]</scope>
</reference>
<feature type="non-terminal residue" evidence="2">
    <location>
        <position position="1"/>
    </location>
</feature>
<keyword evidence="3" id="KW-1185">Reference proteome</keyword>
<gene>
    <name evidence="2" type="ORF">TREES_T100009461</name>
</gene>
<sequence length="80" mass="9306">KNMKIIECHNLEYSQAKFSFTIAINAFGDMNNEETRHVMNGFLKRKHKTGGVFQQLLHLEVPEAVDWRQKGYVTPVKDQV</sequence>
<dbReference type="EMBL" id="KB363907">
    <property type="protein sequence ID" value="ELV12908.1"/>
    <property type="molecule type" value="Genomic_DNA"/>
</dbReference>
<accession>L8Y8Z4</accession>
<feature type="domain" description="Cathepsin propeptide inhibitor" evidence="1">
    <location>
        <begin position="1"/>
        <end position="34"/>
    </location>
</feature>
<proteinExistence type="predicted"/>
<dbReference type="SUPFAM" id="SSF54001">
    <property type="entry name" value="Cysteine proteinases"/>
    <property type="match status" value="1"/>
</dbReference>
<reference evidence="3" key="2">
    <citation type="journal article" date="2013" name="Nat. Commun.">
        <title>Genome of the Chinese tree shrew.</title>
        <authorList>
            <person name="Fan Y."/>
            <person name="Huang Z.Y."/>
            <person name="Cao C.C."/>
            <person name="Chen C.S."/>
            <person name="Chen Y.X."/>
            <person name="Fan D.D."/>
            <person name="He J."/>
            <person name="Hou H.L."/>
            <person name="Hu L."/>
            <person name="Hu X.T."/>
            <person name="Jiang X.T."/>
            <person name="Lai R."/>
            <person name="Lang Y.S."/>
            <person name="Liang B."/>
            <person name="Liao S.G."/>
            <person name="Mu D."/>
            <person name="Ma Y.Y."/>
            <person name="Niu Y.Y."/>
            <person name="Sun X.Q."/>
            <person name="Xia J.Q."/>
            <person name="Xiao J."/>
            <person name="Xiong Z.Q."/>
            <person name="Xu L."/>
            <person name="Yang L."/>
            <person name="Zhang Y."/>
            <person name="Zhao W."/>
            <person name="Zhao X.D."/>
            <person name="Zheng Y.T."/>
            <person name="Zhou J.M."/>
            <person name="Zhu Y.B."/>
            <person name="Zhang G.J."/>
            <person name="Wang J."/>
            <person name="Yao Y.G."/>
        </authorList>
    </citation>
    <scope>NUCLEOTIDE SEQUENCE [LARGE SCALE GENOMIC DNA]</scope>
</reference>
<protein>
    <submittedName>
        <fullName evidence="2">Cathepsin L1</fullName>
    </submittedName>
</protein>
<organism evidence="2 3">
    <name type="scientific">Tupaia chinensis</name>
    <name type="common">Chinese tree shrew</name>
    <name type="synonym">Tupaia belangeri chinensis</name>
    <dbReference type="NCBI Taxonomy" id="246437"/>
    <lineage>
        <taxon>Eukaryota</taxon>
        <taxon>Metazoa</taxon>
        <taxon>Chordata</taxon>
        <taxon>Craniata</taxon>
        <taxon>Vertebrata</taxon>
        <taxon>Euteleostomi</taxon>
        <taxon>Mammalia</taxon>
        <taxon>Eutheria</taxon>
        <taxon>Euarchontoglires</taxon>
        <taxon>Scandentia</taxon>
        <taxon>Tupaiidae</taxon>
        <taxon>Tupaia</taxon>
    </lineage>
</organism>
<dbReference type="STRING" id="246437.L8Y8Z4"/>
<name>L8Y8Z4_TUPCH</name>
<evidence type="ECO:0000259" key="1">
    <source>
        <dbReference type="Pfam" id="PF08246"/>
    </source>
</evidence>